<dbReference type="GO" id="GO:0005886">
    <property type="term" value="C:plasma membrane"/>
    <property type="evidence" value="ECO:0007669"/>
    <property type="project" value="UniProtKB-SubCell"/>
</dbReference>
<sequence>MAHDNSNPTGSGDRSGVDFSAQQRLPAVIRPLVDNDRLRFSLQVLPWLSILGLFVFLPLAAIFVWSVAIPQPFGFELGFTLENYQAFFDSYRVDTFWTTIKEGVIQVALALVFGFPIAYYAGVLKRDSKYTFPLMLLFAIPFLTSYILRTLSWISFLGSDGVFNSILLFAGVINEPLGWLLYSTFAVRLGMLASYLPFMIFPAWLAMSRIDDEILHASADLGGSPLATIRHVVIPLSIPGLLIGAVFVFVGVLGESVVPVLLGGGNISLIATIIDNAVNSARLPLASAISAIVLLFAVALLLAWEYVYGLKTVGEI</sequence>
<evidence type="ECO:0000256" key="3">
    <source>
        <dbReference type="ARBA" id="ARBA00022448"/>
    </source>
</evidence>
<dbReference type="Gene3D" id="1.10.3720.10">
    <property type="entry name" value="MetI-like"/>
    <property type="match status" value="1"/>
</dbReference>
<dbReference type="AlphaFoldDB" id="A0A6B0SK64"/>
<comment type="similarity">
    <text evidence="2">Belongs to the binding-protein-dependent transport system permease family. CysTW subfamily.</text>
</comment>
<feature type="transmembrane region" description="Helical" evidence="8">
    <location>
        <begin position="189"/>
        <end position="207"/>
    </location>
</feature>
<dbReference type="CDD" id="cd06261">
    <property type="entry name" value="TM_PBP2"/>
    <property type="match status" value="1"/>
</dbReference>
<feature type="transmembrane region" description="Helical" evidence="8">
    <location>
        <begin position="227"/>
        <end position="250"/>
    </location>
</feature>
<keyword evidence="11" id="KW-1185">Reference proteome</keyword>
<feature type="transmembrane region" description="Helical" evidence="8">
    <location>
        <begin position="257"/>
        <end position="274"/>
    </location>
</feature>
<protein>
    <submittedName>
        <fullName evidence="10">ABC transporter permease subunit</fullName>
    </submittedName>
</protein>
<evidence type="ECO:0000256" key="7">
    <source>
        <dbReference type="ARBA" id="ARBA00023136"/>
    </source>
</evidence>
<feature type="transmembrane region" description="Helical" evidence="8">
    <location>
        <begin position="162"/>
        <end position="182"/>
    </location>
</feature>
<evidence type="ECO:0000256" key="4">
    <source>
        <dbReference type="ARBA" id="ARBA00022475"/>
    </source>
</evidence>
<dbReference type="SUPFAM" id="SSF161098">
    <property type="entry name" value="MetI-like"/>
    <property type="match status" value="1"/>
</dbReference>
<dbReference type="RefSeq" id="WP_159527036.1">
    <property type="nucleotide sequence ID" value="NZ_WUUU01000127.1"/>
</dbReference>
<evidence type="ECO:0000256" key="6">
    <source>
        <dbReference type="ARBA" id="ARBA00022989"/>
    </source>
</evidence>
<evidence type="ECO:0000259" key="9">
    <source>
        <dbReference type="PROSITE" id="PS50928"/>
    </source>
</evidence>
<keyword evidence="5 8" id="KW-0812">Transmembrane</keyword>
<dbReference type="InterPro" id="IPR035906">
    <property type="entry name" value="MetI-like_sf"/>
</dbReference>
<keyword evidence="7 8" id="KW-0472">Membrane</keyword>
<comment type="caution">
    <text evidence="10">The sequence shown here is derived from an EMBL/GenBank/DDBJ whole genome shotgun (WGS) entry which is preliminary data.</text>
</comment>
<feature type="transmembrane region" description="Helical" evidence="8">
    <location>
        <begin position="103"/>
        <end position="122"/>
    </location>
</feature>
<keyword evidence="4" id="KW-1003">Cell membrane</keyword>
<proteinExistence type="inferred from homology"/>
<dbReference type="Pfam" id="PF00528">
    <property type="entry name" value="BPD_transp_1"/>
    <property type="match status" value="1"/>
</dbReference>
<dbReference type="InterPro" id="IPR000515">
    <property type="entry name" value="MetI-like"/>
</dbReference>
<dbReference type="PROSITE" id="PS50928">
    <property type="entry name" value="ABC_TM1"/>
    <property type="match status" value="1"/>
</dbReference>
<dbReference type="GO" id="GO:0055085">
    <property type="term" value="P:transmembrane transport"/>
    <property type="evidence" value="ECO:0007669"/>
    <property type="project" value="InterPro"/>
</dbReference>
<accession>A0A6B0SK64</accession>
<comment type="subcellular location">
    <subcellularLocation>
        <location evidence="1 8">Cell membrane</location>
        <topology evidence="1 8">Multi-pass membrane protein</topology>
    </subcellularLocation>
</comment>
<feature type="transmembrane region" description="Helical" evidence="8">
    <location>
        <begin position="44"/>
        <end position="68"/>
    </location>
</feature>
<feature type="domain" description="ABC transmembrane type-1" evidence="9">
    <location>
        <begin position="96"/>
        <end position="304"/>
    </location>
</feature>
<feature type="transmembrane region" description="Helical" evidence="8">
    <location>
        <begin position="286"/>
        <end position="307"/>
    </location>
</feature>
<dbReference type="Proteomes" id="UP000471521">
    <property type="component" value="Unassembled WGS sequence"/>
</dbReference>
<gene>
    <name evidence="10" type="ORF">GRX66_13530</name>
</gene>
<evidence type="ECO:0000256" key="2">
    <source>
        <dbReference type="ARBA" id="ARBA00007069"/>
    </source>
</evidence>
<organism evidence="10 11">
    <name type="scientific">Halobacterium bonnevillei</name>
    <dbReference type="NCBI Taxonomy" id="2692200"/>
    <lineage>
        <taxon>Archaea</taxon>
        <taxon>Methanobacteriati</taxon>
        <taxon>Methanobacteriota</taxon>
        <taxon>Stenosarchaea group</taxon>
        <taxon>Halobacteria</taxon>
        <taxon>Halobacteriales</taxon>
        <taxon>Halobacteriaceae</taxon>
        <taxon>Halobacterium</taxon>
    </lineage>
</organism>
<name>A0A6B0SK64_9EURY</name>
<dbReference type="PANTHER" id="PTHR42929:SF1">
    <property type="entry name" value="INNER MEMBRANE ABC TRANSPORTER PERMEASE PROTEIN YDCU-RELATED"/>
    <property type="match status" value="1"/>
</dbReference>
<evidence type="ECO:0000313" key="11">
    <source>
        <dbReference type="Proteomes" id="UP000471521"/>
    </source>
</evidence>
<evidence type="ECO:0000256" key="5">
    <source>
        <dbReference type="ARBA" id="ARBA00022692"/>
    </source>
</evidence>
<evidence type="ECO:0000256" key="8">
    <source>
        <dbReference type="RuleBase" id="RU363032"/>
    </source>
</evidence>
<keyword evidence="6 8" id="KW-1133">Transmembrane helix</keyword>
<dbReference type="OrthoDB" id="31404at2157"/>
<feature type="transmembrane region" description="Helical" evidence="8">
    <location>
        <begin position="134"/>
        <end position="156"/>
    </location>
</feature>
<dbReference type="EMBL" id="WUUU01000127">
    <property type="protein sequence ID" value="MXR21577.1"/>
    <property type="molecule type" value="Genomic_DNA"/>
</dbReference>
<keyword evidence="3 8" id="KW-0813">Transport</keyword>
<evidence type="ECO:0000256" key="1">
    <source>
        <dbReference type="ARBA" id="ARBA00004651"/>
    </source>
</evidence>
<evidence type="ECO:0000313" key="10">
    <source>
        <dbReference type="EMBL" id="MXR21577.1"/>
    </source>
</evidence>
<dbReference type="PANTHER" id="PTHR42929">
    <property type="entry name" value="INNER MEMBRANE ABC TRANSPORTER PERMEASE PROTEIN YDCU-RELATED-RELATED"/>
    <property type="match status" value="1"/>
</dbReference>
<reference evidence="10 11" key="1">
    <citation type="submission" date="2019-12" db="EMBL/GenBank/DDBJ databases">
        <title>Isolation and characterization of three novel carbon monoxide-oxidizing members of Halobacteria from salione crusts and soils.</title>
        <authorList>
            <person name="Myers M.R."/>
            <person name="King G.M."/>
        </authorList>
    </citation>
    <scope>NUCLEOTIDE SEQUENCE [LARGE SCALE GENOMIC DNA]</scope>
    <source>
        <strain evidence="10 11">PCN9</strain>
    </source>
</reference>